<dbReference type="GO" id="GO:0005737">
    <property type="term" value="C:cytoplasm"/>
    <property type="evidence" value="ECO:0007669"/>
    <property type="project" value="UniProtKB-SubCell"/>
</dbReference>
<dbReference type="AlphaFoldDB" id="A0A0G1CJC8"/>
<accession>A0A0G1CJC8</accession>
<dbReference type="CDD" id="cd00140">
    <property type="entry name" value="beta_clamp"/>
    <property type="match status" value="1"/>
</dbReference>
<comment type="subcellular location">
    <subcellularLocation>
        <location evidence="1 9">Cytoplasm</location>
    </subcellularLocation>
</comment>
<evidence type="ECO:0000313" key="13">
    <source>
        <dbReference type="EMBL" id="KKS85584.1"/>
    </source>
</evidence>
<dbReference type="GO" id="GO:0008408">
    <property type="term" value="F:3'-5' exonuclease activity"/>
    <property type="evidence" value="ECO:0007669"/>
    <property type="project" value="InterPro"/>
</dbReference>
<dbReference type="GO" id="GO:0006271">
    <property type="term" value="P:DNA strand elongation involved in DNA replication"/>
    <property type="evidence" value="ECO:0007669"/>
    <property type="project" value="TreeGrafter"/>
</dbReference>
<dbReference type="PANTHER" id="PTHR30478">
    <property type="entry name" value="DNA POLYMERASE III SUBUNIT BETA"/>
    <property type="match status" value="1"/>
</dbReference>
<dbReference type="InterPro" id="IPR046938">
    <property type="entry name" value="DNA_clamp_sf"/>
</dbReference>
<keyword evidence="3 9" id="KW-0963">Cytoplasm</keyword>
<dbReference type="GO" id="GO:0003887">
    <property type="term" value="F:DNA-directed DNA polymerase activity"/>
    <property type="evidence" value="ECO:0007669"/>
    <property type="project" value="UniProtKB-UniRule"/>
</dbReference>
<proteinExistence type="inferred from homology"/>
<dbReference type="Pfam" id="PF00712">
    <property type="entry name" value="DNA_pol3_beta"/>
    <property type="match status" value="1"/>
</dbReference>
<reference evidence="13 14" key="1">
    <citation type="journal article" date="2015" name="Nature">
        <title>rRNA introns, odd ribosomes, and small enigmatic genomes across a large radiation of phyla.</title>
        <authorList>
            <person name="Brown C.T."/>
            <person name="Hug L.A."/>
            <person name="Thomas B.C."/>
            <person name="Sharon I."/>
            <person name="Castelle C.J."/>
            <person name="Singh A."/>
            <person name="Wilkins M.J."/>
            <person name="Williams K.H."/>
            <person name="Banfield J.F."/>
        </authorList>
    </citation>
    <scope>NUCLEOTIDE SEQUENCE [LARGE SCALE GENOMIC DNA]</scope>
</reference>
<feature type="domain" description="DNA polymerase III beta sliding clamp N-terminal" evidence="10">
    <location>
        <begin position="1"/>
        <end position="116"/>
    </location>
</feature>
<dbReference type="PIRSF" id="PIRSF000804">
    <property type="entry name" value="DNA_pol_III_b"/>
    <property type="match status" value="1"/>
</dbReference>
<comment type="similarity">
    <text evidence="2 9">Belongs to the beta sliding clamp family.</text>
</comment>
<evidence type="ECO:0000256" key="2">
    <source>
        <dbReference type="ARBA" id="ARBA00010752"/>
    </source>
</evidence>
<keyword evidence="7 9" id="KW-0239">DNA-directed DNA polymerase</keyword>
<dbReference type="Pfam" id="PF02767">
    <property type="entry name" value="DNA_pol3_beta_2"/>
    <property type="match status" value="1"/>
</dbReference>
<dbReference type="NCBIfam" id="TIGR00663">
    <property type="entry name" value="dnan"/>
    <property type="match status" value="1"/>
</dbReference>
<comment type="function">
    <text evidence="9">Confers DNA tethering and processivity to DNA polymerases and other proteins. Acts as a clamp, forming a ring around DNA (a reaction catalyzed by the clamp-loading complex) which diffuses in an ATP-independent manner freely and bidirectionally along dsDNA. Initially characterized for its ability to contact the catalytic subunit of DNA polymerase III (Pol III), a complex, multichain enzyme responsible for most of the replicative synthesis in bacteria; Pol III exhibits 3'-5' exonuclease proofreading activity. The beta chain is required for initiation of replication as well as for processivity of DNA replication.</text>
</comment>
<dbReference type="InterPro" id="IPR022634">
    <property type="entry name" value="DNA_polIII_beta_N"/>
</dbReference>
<feature type="domain" description="DNA polymerase III beta sliding clamp central" evidence="11">
    <location>
        <begin position="130"/>
        <end position="242"/>
    </location>
</feature>
<dbReference type="Pfam" id="PF02768">
    <property type="entry name" value="DNA_pol3_beta_3"/>
    <property type="match status" value="1"/>
</dbReference>
<sequence>MKVIVLQEKLHTALPFITKSVNTKTQLPILGNILLATDQGRLQITATNLETSLSIWIGASIEEEGAITVPARFFQELVSSFTREKIELKSDEVKLEMVCGESSATLSGIPASEYPQPPELKRDEKISLDTGILEKGLTFVSIAASTDESRPLLTGINLLPKKGKLLMVATDGYRLSIKEIPEEPRLTQNVVVSARALGDVFRLAASEGASMVEMCFSRSANQVAFLLENAEVTTRLIDGDYPPFERIIPTSFTTQVVFDRTELLRAVKFAAVYAKESANIIKFSVQDGLVVVSANTPQVGENKTSLTVKTEGEGGEIAFNARFLLDLLSVFPEESVVFEMTGPLAPGAFKPLNDSSYLHIIMPVRVQG</sequence>
<dbReference type="Gene3D" id="3.10.150.10">
    <property type="entry name" value="DNA Polymerase III, subunit A, domain 2"/>
    <property type="match status" value="1"/>
</dbReference>
<keyword evidence="8" id="KW-0238">DNA-binding</keyword>
<keyword evidence="4 9" id="KW-0808">Transferase</keyword>
<dbReference type="EMBL" id="LCFB01000006">
    <property type="protein sequence ID" value="KKS85584.1"/>
    <property type="molecule type" value="Genomic_DNA"/>
</dbReference>
<protein>
    <recommendedName>
        <fullName evidence="9">Beta sliding clamp</fullName>
    </recommendedName>
</protein>
<dbReference type="InterPro" id="IPR001001">
    <property type="entry name" value="DNA_polIII_beta"/>
</dbReference>
<evidence type="ECO:0000256" key="3">
    <source>
        <dbReference type="ARBA" id="ARBA00022490"/>
    </source>
</evidence>
<dbReference type="Proteomes" id="UP000034543">
    <property type="component" value="Unassembled WGS sequence"/>
</dbReference>
<organism evidence="13 14">
    <name type="scientific">Candidatus Gottesmanbacteria bacterium GW2011_GWA1_43_11</name>
    <dbReference type="NCBI Taxonomy" id="1618436"/>
    <lineage>
        <taxon>Bacteria</taxon>
        <taxon>Candidatus Gottesmaniibacteriota</taxon>
    </lineage>
</organism>
<dbReference type="InterPro" id="IPR022635">
    <property type="entry name" value="DNA_polIII_beta_C"/>
</dbReference>
<evidence type="ECO:0000256" key="8">
    <source>
        <dbReference type="ARBA" id="ARBA00023125"/>
    </source>
</evidence>
<evidence type="ECO:0000259" key="11">
    <source>
        <dbReference type="Pfam" id="PF02767"/>
    </source>
</evidence>
<evidence type="ECO:0000256" key="1">
    <source>
        <dbReference type="ARBA" id="ARBA00004496"/>
    </source>
</evidence>
<dbReference type="GO" id="GO:0003677">
    <property type="term" value="F:DNA binding"/>
    <property type="evidence" value="ECO:0007669"/>
    <property type="project" value="UniProtKB-UniRule"/>
</dbReference>
<gene>
    <name evidence="13" type="ORF">UV59_C0006G0040</name>
</gene>
<dbReference type="SUPFAM" id="SSF55979">
    <property type="entry name" value="DNA clamp"/>
    <property type="match status" value="3"/>
</dbReference>
<evidence type="ECO:0000259" key="10">
    <source>
        <dbReference type="Pfam" id="PF00712"/>
    </source>
</evidence>
<comment type="subunit">
    <text evidence="9">Forms a ring-shaped head-to-tail homodimer around DNA.</text>
</comment>
<dbReference type="GO" id="GO:0009360">
    <property type="term" value="C:DNA polymerase III complex"/>
    <property type="evidence" value="ECO:0007669"/>
    <property type="project" value="InterPro"/>
</dbReference>
<dbReference type="PANTHER" id="PTHR30478:SF0">
    <property type="entry name" value="BETA SLIDING CLAMP"/>
    <property type="match status" value="1"/>
</dbReference>
<evidence type="ECO:0000256" key="4">
    <source>
        <dbReference type="ARBA" id="ARBA00022679"/>
    </source>
</evidence>
<keyword evidence="6 9" id="KW-0235">DNA replication</keyword>
<evidence type="ECO:0000256" key="7">
    <source>
        <dbReference type="ARBA" id="ARBA00022932"/>
    </source>
</evidence>
<comment type="caution">
    <text evidence="13">The sequence shown here is derived from an EMBL/GenBank/DDBJ whole genome shotgun (WGS) entry which is preliminary data.</text>
</comment>
<evidence type="ECO:0000313" key="14">
    <source>
        <dbReference type="Proteomes" id="UP000034543"/>
    </source>
</evidence>
<dbReference type="InterPro" id="IPR022637">
    <property type="entry name" value="DNA_polIII_beta_cen"/>
</dbReference>
<keyword evidence="5 9" id="KW-0548">Nucleotidyltransferase</keyword>
<dbReference type="Gene3D" id="3.70.10.10">
    <property type="match status" value="1"/>
</dbReference>
<evidence type="ECO:0000256" key="5">
    <source>
        <dbReference type="ARBA" id="ARBA00022695"/>
    </source>
</evidence>
<evidence type="ECO:0000259" key="12">
    <source>
        <dbReference type="Pfam" id="PF02768"/>
    </source>
</evidence>
<feature type="domain" description="DNA polymerase III beta sliding clamp C-terminal" evidence="12">
    <location>
        <begin position="246"/>
        <end position="365"/>
    </location>
</feature>
<name>A0A0G1CJC8_9BACT</name>
<dbReference type="SMART" id="SM00480">
    <property type="entry name" value="POL3Bc"/>
    <property type="match status" value="1"/>
</dbReference>
<evidence type="ECO:0000256" key="6">
    <source>
        <dbReference type="ARBA" id="ARBA00022705"/>
    </source>
</evidence>
<dbReference type="STRING" id="1618436.UV59_C0006G0040"/>
<evidence type="ECO:0000256" key="9">
    <source>
        <dbReference type="PIRNR" id="PIRNR000804"/>
    </source>
</evidence>